<evidence type="ECO:0000256" key="1">
    <source>
        <dbReference type="ARBA" id="ARBA00022723"/>
    </source>
</evidence>
<dbReference type="EMBL" id="JACSNX010000024">
    <property type="protein sequence ID" value="MBM6852181.1"/>
    <property type="molecule type" value="Genomic_DNA"/>
</dbReference>
<protein>
    <submittedName>
        <fullName evidence="5">Polysaccharide deacetylase family protein</fullName>
    </submittedName>
</protein>
<dbReference type="Proteomes" id="UP000719500">
    <property type="component" value="Unassembled WGS sequence"/>
</dbReference>
<dbReference type="PROSITE" id="PS51677">
    <property type="entry name" value="NODB"/>
    <property type="match status" value="1"/>
</dbReference>
<evidence type="ECO:0000256" key="3">
    <source>
        <dbReference type="SAM" id="SignalP"/>
    </source>
</evidence>
<feature type="domain" description="NodB homology" evidence="4">
    <location>
        <begin position="39"/>
        <end position="213"/>
    </location>
</feature>
<reference evidence="5 6" key="1">
    <citation type="journal article" date="2021" name="Sci. Rep.">
        <title>The distribution of antibiotic resistance genes in chicken gut microbiota commensals.</title>
        <authorList>
            <person name="Juricova H."/>
            <person name="Matiasovicova J."/>
            <person name="Kubasova T."/>
            <person name="Cejkova D."/>
            <person name="Rychlik I."/>
        </authorList>
    </citation>
    <scope>NUCLEOTIDE SEQUENCE [LARGE SCALE GENOMIC DNA]</scope>
    <source>
        <strain evidence="5 6">An411</strain>
    </source>
</reference>
<dbReference type="RefSeq" id="WP_204805373.1">
    <property type="nucleotide sequence ID" value="NZ_JACSNX010000024.1"/>
</dbReference>
<accession>A0ABS2FZ67</accession>
<gene>
    <name evidence="5" type="ORF">H9X91_12090</name>
</gene>
<dbReference type="Pfam" id="PF01522">
    <property type="entry name" value="Polysacc_deac_1"/>
    <property type="match status" value="1"/>
</dbReference>
<dbReference type="SUPFAM" id="SSF88713">
    <property type="entry name" value="Glycoside hydrolase/deacetylase"/>
    <property type="match status" value="1"/>
</dbReference>
<dbReference type="Gene3D" id="3.20.20.370">
    <property type="entry name" value="Glycoside hydrolase/deacetylase"/>
    <property type="match status" value="1"/>
</dbReference>
<dbReference type="InterPro" id="IPR011330">
    <property type="entry name" value="Glyco_hydro/deAcase_b/a-brl"/>
</dbReference>
<comment type="caution">
    <text evidence="5">The sequence shown here is derived from an EMBL/GenBank/DDBJ whole genome shotgun (WGS) entry which is preliminary data.</text>
</comment>
<keyword evidence="2" id="KW-0378">Hydrolase</keyword>
<evidence type="ECO:0000313" key="5">
    <source>
        <dbReference type="EMBL" id="MBM6852181.1"/>
    </source>
</evidence>
<dbReference type="PANTHER" id="PTHR10587">
    <property type="entry name" value="GLYCOSYL TRANSFERASE-RELATED"/>
    <property type="match status" value="1"/>
</dbReference>
<evidence type="ECO:0000313" key="6">
    <source>
        <dbReference type="Proteomes" id="UP000719500"/>
    </source>
</evidence>
<dbReference type="PROSITE" id="PS51257">
    <property type="entry name" value="PROKAR_LIPOPROTEIN"/>
    <property type="match status" value="1"/>
</dbReference>
<feature type="chain" id="PRO_5045716681" evidence="3">
    <location>
        <begin position="21"/>
        <end position="237"/>
    </location>
</feature>
<organism evidence="5 6">
    <name type="scientific">Oscillibacter valericigenes</name>
    <dbReference type="NCBI Taxonomy" id="351091"/>
    <lineage>
        <taxon>Bacteria</taxon>
        <taxon>Bacillati</taxon>
        <taxon>Bacillota</taxon>
        <taxon>Clostridia</taxon>
        <taxon>Eubacteriales</taxon>
        <taxon>Oscillospiraceae</taxon>
        <taxon>Oscillibacter</taxon>
    </lineage>
</organism>
<dbReference type="InterPro" id="IPR050248">
    <property type="entry name" value="Polysacc_deacetylase_ArnD"/>
</dbReference>
<keyword evidence="6" id="KW-1185">Reference proteome</keyword>
<dbReference type="CDD" id="cd10954">
    <property type="entry name" value="CE4_CtAXE_like"/>
    <property type="match status" value="1"/>
</dbReference>
<name>A0ABS2FZ67_9FIRM</name>
<evidence type="ECO:0000259" key="4">
    <source>
        <dbReference type="PROSITE" id="PS51677"/>
    </source>
</evidence>
<evidence type="ECO:0000256" key="2">
    <source>
        <dbReference type="ARBA" id="ARBA00022801"/>
    </source>
</evidence>
<keyword evidence="1" id="KW-0479">Metal-binding</keyword>
<keyword evidence="3" id="KW-0732">Signal</keyword>
<dbReference type="InterPro" id="IPR002509">
    <property type="entry name" value="NODB_dom"/>
</dbReference>
<feature type="signal peptide" evidence="3">
    <location>
        <begin position="1"/>
        <end position="20"/>
    </location>
</feature>
<proteinExistence type="predicted"/>
<sequence length="237" mass="25626">MGRGRLLACCLLLAVLTGCAPGEPAAQRTDGEAAIPAERRIAITFDDGPRRETTERLLDGLAERGARATFFLIGKQIEGNEDLAERMQAEGHQIGSHTWNHVRLLGVTEETIRQEVGQTEAALESLLGGEDYWLRPPYGAVDAADAALIGVPMIKWSIDPRDWEKLDAAQVTEAVLEHAAPDQIILLHDIYPTSVDAALAIVDALQAEGYCFVTVEELLEASGIRPEAGVLYCSGEP</sequence>
<dbReference type="PANTHER" id="PTHR10587:SF133">
    <property type="entry name" value="CHITIN DEACETYLASE 1-RELATED"/>
    <property type="match status" value="1"/>
</dbReference>